<sequence length="55" mass="6385">MEPRTYKVTKIDGDYAHLLNVDTGEDLLMARALLPDETDEGTMLHWENFIYTVIE</sequence>
<dbReference type="Proteomes" id="UP001208131">
    <property type="component" value="Unassembled WGS sequence"/>
</dbReference>
<protein>
    <submittedName>
        <fullName evidence="1">Uncharacterized protein</fullName>
    </submittedName>
</protein>
<accession>A0AAE3IFS0</accession>
<comment type="caution">
    <text evidence="1">The sequence shown here is derived from an EMBL/GenBank/DDBJ whole genome shotgun (WGS) entry which is preliminary data.</text>
</comment>
<proteinExistence type="predicted"/>
<dbReference type="AlphaFoldDB" id="A0AAE3IFS0"/>
<reference evidence="1 2" key="1">
    <citation type="journal article" date="2021" name="ISME Commun">
        <title>Automated analysis of genomic sequences facilitates high-throughput and comprehensive description of bacteria.</title>
        <authorList>
            <person name="Hitch T.C.A."/>
        </authorList>
    </citation>
    <scope>NUCLEOTIDE SEQUENCE [LARGE SCALE GENOMIC DNA]</scope>
    <source>
        <strain evidence="1 2">Sanger_31</strain>
    </source>
</reference>
<evidence type="ECO:0000313" key="1">
    <source>
        <dbReference type="EMBL" id="MCU6704980.1"/>
    </source>
</evidence>
<gene>
    <name evidence="1" type="ORF">OCV57_03420</name>
</gene>
<name>A0AAE3IFS0_9FIRM</name>
<keyword evidence="2" id="KW-1185">Reference proteome</keyword>
<dbReference type="EMBL" id="JAOQJZ010000002">
    <property type="protein sequence ID" value="MCU6704980.1"/>
    <property type="molecule type" value="Genomic_DNA"/>
</dbReference>
<evidence type="ECO:0000313" key="2">
    <source>
        <dbReference type="Proteomes" id="UP001208131"/>
    </source>
</evidence>
<dbReference type="RefSeq" id="WP_022286737.1">
    <property type="nucleotide sequence ID" value="NZ_JAOQJZ010000002.1"/>
</dbReference>
<organism evidence="1 2">
    <name type="scientific">Hominimerdicola aceti</name>
    <dbReference type="NCBI Taxonomy" id="2981726"/>
    <lineage>
        <taxon>Bacteria</taxon>
        <taxon>Bacillati</taxon>
        <taxon>Bacillota</taxon>
        <taxon>Clostridia</taxon>
        <taxon>Eubacteriales</taxon>
        <taxon>Oscillospiraceae</taxon>
        <taxon>Hominimerdicola</taxon>
    </lineage>
</organism>